<proteinExistence type="inferred from homology"/>
<comment type="catalytic activity">
    <reaction evidence="6">
        <text>S-adenosyl 3-(methylsulfanyl)propylamine + putrescine = S-methyl-5'-thioadenosine + spermidine + H(+)</text>
        <dbReference type="Rhea" id="RHEA:12721"/>
        <dbReference type="ChEBI" id="CHEBI:15378"/>
        <dbReference type="ChEBI" id="CHEBI:17509"/>
        <dbReference type="ChEBI" id="CHEBI:57443"/>
        <dbReference type="ChEBI" id="CHEBI:57834"/>
        <dbReference type="ChEBI" id="CHEBI:326268"/>
        <dbReference type="EC" id="2.5.1.16"/>
    </reaction>
</comment>
<comment type="caution">
    <text evidence="6">Lacks conserved residue(s) required for the propagation of feature annotation.</text>
</comment>
<dbReference type="InterPro" id="IPR035246">
    <property type="entry name" value="Spermidine_synt_N"/>
</dbReference>
<comment type="subunit">
    <text evidence="6">Homodimer or homotetramer.</text>
</comment>
<keyword evidence="10" id="KW-1185">Reference proteome</keyword>
<protein>
    <recommendedName>
        <fullName evidence="6">Polyamine aminopropyltransferase</fullName>
    </recommendedName>
    <alternativeName>
        <fullName evidence="6">Putrescine aminopropyltransferase</fullName>
        <shortName evidence="6">PAPT</shortName>
    </alternativeName>
    <alternativeName>
        <fullName evidence="6">Spermidine synthase</fullName>
        <shortName evidence="6">SPDS</shortName>
        <shortName evidence="6">SPDSY</shortName>
        <ecNumber evidence="6">2.5.1.16</ecNumber>
    </alternativeName>
</protein>
<evidence type="ECO:0000256" key="3">
    <source>
        <dbReference type="ARBA" id="ARBA00023066"/>
    </source>
</evidence>
<dbReference type="EMBL" id="WFLM01000002">
    <property type="protein sequence ID" value="KAB8039474.1"/>
    <property type="molecule type" value="Genomic_DNA"/>
</dbReference>
<dbReference type="HAMAP" id="MF_00198">
    <property type="entry name" value="Spermidine_synth"/>
    <property type="match status" value="1"/>
</dbReference>
<dbReference type="GO" id="GO:0010487">
    <property type="term" value="F:thermospermine synthase activity"/>
    <property type="evidence" value="ECO:0007669"/>
    <property type="project" value="UniProtKB-EC"/>
</dbReference>
<dbReference type="InterPro" id="IPR029063">
    <property type="entry name" value="SAM-dependent_MTases_sf"/>
</dbReference>
<dbReference type="RefSeq" id="WP_153418699.1">
    <property type="nucleotide sequence ID" value="NZ_WFLM01000002.1"/>
</dbReference>
<dbReference type="PROSITE" id="PS51006">
    <property type="entry name" value="PABS_2"/>
    <property type="match status" value="1"/>
</dbReference>
<dbReference type="AlphaFoldDB" id="A0A6N6VUE0"/>
<keyword evidence="4 6" id="KW-0620">Polyamine biosynthesis</keyword>
<evidence type="ECO:0000256" key="1">
    <source>
        <dbReference type="ARBA" id="ARBA00007867"/>
    </source>
</evidence>
<dbReference type="UniPathway" id="UPA00248">
    <property type="reaction ID" value="UER00314"/>
</dbReference>
<feature type="domain" description="PABS" evidence="8">
    <location>
        <begin position="9"/>
        <end position="243"/>
    </location>
</feature>
<evidence type="ECO:0000256" key="5">
    <source>
        <dbReference type="ARBA" id="ARBA00048874"/>
    </source>
</evidence>
<comment type="similarity">
    <text evidence="1 6">Belongs to the spermidine/spermine synthase family.</text>
</comment>
<dbReference type="GO" id="GO:0004766">
    <property type="term" value="F:spermidine synthase activity"/>
    <property type="evidence" value="ECO:0007669"/>
    <property type="project" value="UniProtKB-UniRule"/>
</dbReference>
<reference evidence="9 10" key="1">
    <citation type="submission" date="2019-10" db="EMBL/GenBank/DDBJ databases">
        <title>New species of Slilvanegrellaceae.</title>
        <authorList>
            <person name="Pitt A."/>
            <person name="Hahn M.W."/>
        </authorList>
    </citation>
    <scope>NUCLEOTIDE SEQUENCE [LARGE SCALE GENOMIC DNA]</scope>
    <source>
        <strain evidence="9 10">SP-Ram-0.45-NSY-1</strain>
    </source>
</reference>
<dbReference type="Pfam" id="PF01564">
    <property type="entry name" value="Spermine_synth"/>
    <property type="match status" value="1"/>
</dbReference>
<dbReference type="Pfam" id="PF17284">
    <property type="entry name" value="Spermine_synt_N"/>
    <property type="match status" value="1"/>
</dbReference>
<organism evidence="9 10">
    <name type="scientific">Silvanigrella paludirubra</name>
    <dbReference type="NCBI Taxonomy" id="2499159"/>
    <lineage>
        <taxon>Bacteria</taxon>
        <taxon>Pseudomonadati</taxon>
        <taxon>Bdellovibrionota</taxon>
        <taxon>Oligoflexia</taxon>
        <taxon>Silvanigrellales</taxon>
        <taxon>Silvanigrellaceae</taxon>
        <taxon>Silvanigrella</taxon>
    </lineage>
</organism>
<dbReference type="CDD" id="cd02440">
    <property type="entry name" value="AdoMet_MTases"/>
    <property type="match status" value="1"/>
</dbReference>
<dbReference type="GO" id="GO:0032259">
    <property type="term" value="P:methylation"/>
    <property type="evidence" value="ECO:0007669"/>
    <property type="project" value="UniProtKB-KW"/>
</dbReference>
<dbReference type="PANTHER" id="PTHR43317:SF1">
    <property type="entry name" value="THERMOSPERMINE SYNTHASE ACAULIS5"/>
    <property type="match status" value="1"/>
</dbReference>
<comment type="pathway">
    <text evidence="6">Amine and polyamine biosynthesis; spermidine biosynthesis; spermidine from putrescine: step 1/1.</text>
</comment>
<evidence type="ECO:0000313" key="10">
    <source>
        <dbReference type="Proteomes" id="UP000437748"/>
    </source>
</evidence>
<evidence type="ECO:0000256" key="4">
    <source>
        <dbReference type="ARBA" id="ARBA00023115"/>
    </source>
</evidence>
<dbReference type="InterPro" id="IPR030374">
    <property type="entry name" value="PABS"/>
</dbReference>
<name>A0A6N6VUE0_9BACT</name>
<sequence length="289" mass="33582">MFVNKPKSNIWMTEYLSPSEIYRSLVSEVIYQGKSLFQNISIVKLLNDSKALYLDNQLQSTTADEFIYHETIVHIPFILNKNPESILIIGAGEGATAREALKWKTVKEITLIEIDKDVIDFCAKYLPEMSLNSYKDPRVKIEICDARVFLENTTKKFDVIICDLCDQNLDKNQIINIDFLKKCKNILNENGNICIQSGEMPFQKNISFSNYIQMLKTEFNTVKIFTAWIPSFCRNWSFVLLHNKKDKSILIEEIKNIIVEKIDKELLYINDQTILGVLNPPKYIQDFEK</sequence>
<keyword evidence="9" id="KW-0489">Methyltransferase</keyword>
<feature type="binding site" evidence="6">
    <location>
        <position position="69"/>
    </location>
    <ligand>
        <name>spermidine</name>
        <dbReference type="ChEBI" id="CHEBI:57834"/>
    </ligand>
</feature>
<comment type="catalytic activity">
    <reaction evidence="5">
        <text>S-adenosyl 3-(methylsulfanyl)propylamine + spermidine = thermospermine + S-methyl-5'-thioadenosine + H(+)</text>
        <dbReference type="Rhea" id="RHEA:30515"/>
        <dbReference type="ChEBI" id="CHEBI:15378"/>
        <dbReference type="ChEBI" id="CHEBI:17509"/>
        <dbReference type="ChEBI" id="CHEBI:57443"/>
        <dbReference type="ChEBI" id="CHEBI:57834"/>
        <dbReference type="ChEBI" id="CHEBI:59903"/>
        <dbReference type="EC" id="2.5.1.79"/>
    </reaction>
</comment>
<gene>
    <name evidence="6" type="primary">speE</name>
    <name evidence="9" type="ORF">GCL60_04255</name>
</gene>
<feature type="active site" description="Proton acceptor" evidence="6 7">
    <location>
        <position position="163"/>
    </location>
</feature>
<comment type="caution">
    <text evidence="9">The sequence shown here is derived from an EMBL/GenBank/DDBJ whole genome shotgun (WGS) entry which is preliminary data.</text>
</comment>
<dbReference type="OrthoDB" id="9793120at2"/>
<dbReference type="Gene3D" id="2.30.140.10">
    <property type="entry name" value="Spermidine synthase, tetramerisation domain"/>
    <property type="match status" value="1"/>
</dbReference>
<dbReference type="EC" id="2.5.1.16" evidence="6"/>
<accession>A0A6N6VUE0</accession>
<keyword evidence="2 6" id="KW-0808">Transferase</keyword>
<evidence type="ECO:0000256" key="7">
    <source>
        <dbReference type="PROSITE-ProRule" id="PRU00354"/>
    </source>
</evidence>
<keyword evidence="3 6" id="KW-0745">Spermidine biosynthesis</keyword>
<dbReference type="InterPro" id="IPR037163">
    <property type="entry name" value="Spermidine_synt_N_sf"/>
</dbReference>
<feature type="binding site" evidence="6">
    <location>
        <position position="38"/>
    </location>
    <ligand>
        <name>S-methyl-5'-thioadenosine</name>
        <dbReference type="ChEBI" id="CHEBI:17509"/>
    </ligand>
</feature>
<dbReference type="GO" id="GO:0008168">
    <property type="term" value="F:methyltransferase activity"/>
    <property type="evidence" value="ECO:0007669"/>
    <property type="project" value="UniProtKB-KW"/>
</dbReference>
<dbReference type="GO" id="GO:0008295">
    <property type="term" value="P:spermidine biosynthetic process"/>
    <property type="evidence" value="ECO:0007669"/>
    <property type="project" value="UniProtKB-UniRule"/>
</dbReference>
<dbReference type="SUPFAM" id="SSF53335">
    <property type="entry name" value="S-adenosyl-L-methionine-dependent methyltransferases"/>
    <property type="match status" value="1"/>
</dbReference>
<evidence type="ECO:0000259" key="8">
    <source>
        <dbReference type="PROSITE" id="PS51006"/>
    </source>
</evidence>
<dbReference type="Proteomes" id="UP000437748">
    <property type="component" value="Unassembled WGS sequence"/>
</dbReference>
<feature type="binding site" evidence="6">
    <location>
        <begin position="145"/>
        <end position="146"/>
    </location>
    <ligand>
        <name>S-methyl-5'-thioadenosine</name>
        <dbReference type="ChEBI" id="CHEBI:17509"/>
    </ligand>
</feature>
<evidence type="ECO:0000313" key="9">
    <source>
        <dbReference type="EMBL" id="KAB8039474.1"/>
    </source>
</evidence>
<feature type="binding site" evidence="6">
    <location>
        <position position="93"/>
    </location>
    <ligand>
        <name>spermidine</name>
        <dbReference type="ChEBI" id="CHEBI:57834"/>
    </ligand>
</feature>
<evidence type="ECO:0000256" key="6">
    <source>
        <dbReference type="HAMAP-Rule" id="MF_00198"/>
    </source>
</evidence>
<comment type="function">
    <text evidence="6">Catalyzes the irreversible transfer of a propylamine group from the amino donor S-adenosylmethioninamine (decarboxy-AdoMet) to putrescine (1,4-diaminobutane) to yield spermidine.</text>
</comment>
<dbReference type="Gene3D" id="3.40.50.150">
    <property type="entry name" value="Vaccinia Virus protein VP39"/>
    <property type="match status" value="1"/>
</dbReference>
<feature type="binding site" evidence="6">
    <location>
        <position position="113"/>
    </location>
    <ligand>
        <name>S-methyl-5'-thioadenosine</name>
        <dbReference type="ChEBI" id="CHEBI:17509"/>
    </ligand>
</feature>
<dbReference type="PANTHER" id="PTHR43317">
    <property type="entry name" value="THERMOSPERMINE SYNTHASE ACAULIS5"/>
    <property type="match status" value="1"/>
</dbReference>
<dbReference type="InterPro" id="IPR001045">
    <property type="entry name" value="Spermi_synthase"/>
</dbReference>
<evidence type="ECO:0000256" key="2">
    <source>
        <dbReference type="ARBA" id="ARBA00022679"/>
    </source>
</evidence>